<evidence type="ECO:0000313" key="2">
    <source>
        <dbReference type="EnsemblPlants" id="KEH16016"/>
    </source>
</evidence>
<reference evidence="1 3" key="1">
    <citation type="journal article" date="2011" name="Nature">
        <title>The Medicago genome provides insight into the evolution of rhizobial symbioses.</title>
        <authorList>
            <person name="Young N.D."/>
            <person name="Debelle F."/>
            <person name="Oldroyd G.E."/>
            <person name="Geurts R."/>
            <person name="Cannon S.B."/>
            <person name="Udvardi M.K."/>
            <person name="Benedito V.A."/>
            <person name="Mayer K.F."/>
            <person name="Gouzy J."/>
            <person name="Schoof H."/>
            <person name="Van de Peer Y."/>
            <person name="Proost S."/>
            <person name="Cook D.R."/>
            <person name="Meyers B.C."/>
            <person name="Spannagl M."/>
            <person name="Cheung F."/>
            <person name="De Mita S."/>
            <person name="Krishnakumar V."/>
            <person name="Gundlach H."/>
            <person name="Zhou S."/>
            <person name="Mudge J."/>
            <person name="Bharti A.K."/>
            <person name="Murray J.D."/>
            <person name="Naoumkina M.A."/>
            <person name="Rosen B."/>
            <person name="Silverstein K.A."/>
            <person name="Tang H."/>
            <person name="Rombauts S."/>
            <person name="Zhao P.X."/>
            <person name="Zhou P."/>
            <person name="Barbe V."/>
            <person name="Bardou P."/>
            <person name="Bechner M."/>
            <person name="Bellec A."/>
            <person name="Berger A."/>
            <person name="Berges H."/>
            <person name="Bidwell S."/>
            <person name="Bisseling T."/>
            <person name="Choisne N."/>
            <person name="Couloux A."/>
            <person name="Denny R."/>
            <person name="Deshpande S."/>
            <person name="Dai X."/>
            <person name="Doyle J.J."/>
            <person name="Dudez A.M."/>
            <person name="Farmer A.D."/>
            <person name="Fouteau S."/>
            <person name="Franken C."/>
            <person name="Gibelin C."/>
            <person name="Gish J."/>
            <person name="Goldstein S."/>
            <person name="Gonzalez A.J."/>
            <person name="Green P.J."/>
            <person name="Hallab A."/>
            <person name="Hartog M."/>
            <person name="Hua A."/>
            <person name="Humphray S.J."/>
            <person name="Jeong D.H."/>
            <person name="Jing Y."/>
            <person name="Jocker A."/>
            <person name="Kenton S.M."/>
            <person name="Kim D.J."/>
            <person name="Klee K."/>
            <person name="Lai H."/>
            <person name="Lang C."/>
            <person name="Lin S."/>
            <person name="Macmil S.L."/>
            <person name="Magdelenat G."/>
            <person name="Matthews L."/>
            <person name="McCorrison J."/>
            <person name="Monaghan E.L."/>
            <person name="Mun J.H."/>
            <person name="Najar F.Z."/>
            <person name="Nicholson C."/>
            <person name="Noirot C."/>
            <person name="O'Bleness M."/>
            <person name="Paule C.R."/>
            <person name="Poulain J."/>
            <person name="Prion F."/>
            <person name="Qin B."/>
            <person name="Qu C."/>
            <person name="Retzel E.F."/>
            <person name="Riddle C."/>
            <person name="Sallet E."/>
            <person name="Samain S."/>
            <person name="Samson N."/>
            <person name="Sanders I."/>
            <person name="Saurat O."/>
            <person name="Scarpelli C."/>
            <person name="Schiex T."/>
            <person name="Segurens B."/>
            <person name="Severin A.J."/>
            <person name="Sherrier D.J."/>
            <person name="Shi R."/>
            <person name="Sims S."/>
            <person name="Singer S.R."/>
            <person name="Sinharoy S."/>
            <person name="Sterck L."/>
            <person name="Viollet A."/>
            <person name="Wang B.B."/>
            <person name="Wang K."/>
            <person name="Wang M."/>
            <person name="Wang X."/>
            <person name="Warfsmann J."/>
            <person name="Weissenbach J."/>
            <person name="White D.D."/>
            <person name="White J.D."/>
            <person name="Wiley G.B."/>
            <person name="Wincker P."/>
            <person name="Xing Y."/>
            <person name="Yang L."/>
            <person name="Yao Z."/>
            <person name="Ying F."/>
            <person name="Zhai J."/>
            <person name="Zhou L."/>
            <person name="Zuber A."/>
            <person name="Denarie J."/>
            <person name="Dixon R.A."/>
            <person name="May G.D."/>
            <person name="Schwartz D.C."/>
            <person name="Rogers J."/>
            <person name="Quetier F."/>
            <person name="Town C.D."/>
            <person name="Roe B.A."/>
        </authorList>
    </citation>
    <scope>NUCLEOTIDE SEQUENCE [LARGE SCALE GENOMIC DNA]</scope>
    <source>
        <strain evidence="1">A17</strain>
        <strain evidence="2 3">cv. Jemalong A17</strain>
    </source>
</reference>
<evidence type="ECO:0000313" key="1">
    <source>
        <dbReference type="EMBL" id="KEH16016.1"/>
    </source>
</evidence>
<name>A0A072TFM1_MEDTR</name>
<keyword evidence="3" id="KW-1185">Reference proteome</keyword>
<proteinExistence type="predicted"/>
<reference evidence="1 3" key="2">
    <citation type="journal article" date="2014" name="BMC Genomics">
        <title>An improved genome release (version Mt4.0) for the model legume Medicago truncatula.</title>
        <authorList>
            <person name="Tang H."/>
            <person name="Krishnakumar V."/>
            <person name="Bidwell S."/>
            <person name="Rosen B."/>
            <person name="Chan A."/>
            <person name="Zhou S."/>
            <person name="Gentzbittel L."/>
            <person name="Childs K.L."/>
            <person name="Yandell M."/>
            <person name="Gundlach H."/>
            <person name="Mayer K.F."/>
            <person name="Schwartz D.C."/>
            <person name="Town C.D."/>
        </authorList>
    </citation>
    <scope>GENOME REANNOTATION</scope>
    <source>
        <strain evidence="1">A17</strain>
        <strain evidence="2 3">cv. Jemalong A17</strain>
    </source>
</reference>
<evidence type="ECO:0000313" key="3">
    <source>
        <dbReference type="Proteomes" id="UP000002051"/>
    </source>
</evidence>
<protein>
    <submittedName>
        <fullName evidence="1 2">Uncharacterized protein</fullName>
    </submittedName>
</protein>
<organism evidence="1 3">
    <name type="scientific">Medicago truncatula</name>
    <name type="common">Barrel medic</name>
    <name type="synonym">Medicago tribuloides</name>
    <dbReference type="NCBI Taxonomy" id="3880"/>
    <lineage>
        <taxon>Eukaryota</taxon>
        <taxon>Viridiplantae</taxon>
        <taxon>Streptophyta</taxon>
        <taxon>Embryophyta</taxon>
        <taxon>Tracheophyta</taxon>
        <taxon>Spermatophyta</taxon>
        <taxon>Magnoliopsida</taxon>
        <taxon>eudicotyledons</taxon>
        <taxon>Gunneridae</taxon>
        <taxon>Pentapetalae</taxon>
        <taxon>rosids</taxon>
        <taxon>fabids</taxon>
        <taxon>Fabales</taxon>
        <taxon>Fabaceae</taxon>
        <taxon>Papilionoideae</taxon>
        <taxon>50 kb inversion clade</taxon>
        <taxon>NPAAA clade</taxon>
        <taxon>Hologalegina</taxon>
        <taxon>IRL clade</taxon>
        <taxon>Trifolieae</taxon>
        <taxon>Medicago</taxon>
    </lineage>
</organism>
<dbReference type="EnsemblPlants" id="KEH16016">
    <property type="protein sequence ID" value="KEH16016"/>
    <property type="gene ID" value="MTR_0378s0010"/>
</dbReference>
<gene>
    <name evidence="1" type="ORF">MTR_0378s0010</name>
</gene>
<accession>A0A072TFM1</accession>
<dbReference type="EMBL" id="KL403103">
    <property type="protein sequence ID" value="KEH16016.1"/>
    <property type="molecule type" value="Genomic_DNA"/>
</dbReference>
<dbReference type="AlphaFoldDB" id="A0A072TFM1"/>
<dbReference type="HOGENOM" id="CLU_2227193_0_0_1"/>
<sequence length="106" mass="12114">MDQSQTTRVSGTLGQKLGYDKCPYLSLFVQRFEDEIFDSMGRRDLNTKGLGFVEEKHKNLCFGLGREERDSADELFAGLELMHAYDCFLDMDTLFLGSLSDNNNKK</sequence>
<reference evidence="2" key="3">
    <citation type="submission" date="2015-06" db="UniProtKB">
        <authorList>
            <consortium name="EnsemblPlants"/>
        </authorList>
    </citation>
    <scope>IDENTIFICATION</scope>
    <source>
        <strain evidence="2">cv. Jemalong A17</strain>
    </source>
</reference>
<dbReference type="Proteomes" id="UP000002051">
    <property type="component" value="Unassembled WGS sequence"/>
</dbReference>